<feature type="region of interest" description="Disordered" evidence="4">
    <location>
        <begin position="76"/>
        <end position="105"/>
    </location>
</feature>
<dbReference type="InterPro" id="IPR008991">
    <property type="entry name" value="Translation_prot_SH3-like_sf"/>
</dbReference>
<feature type="domain" description="KOW" evidence="5">
    <location>
        <begin position="4"/>
        <end position="31"/>
    </location>
</feature>
<dbReference type="InterPro" id="IPR014722">
    <property type="entry name" value="Rib_uL2_dom2"/>
</dbReference>
<keyword evidence="3" id="KW-0687">Ribonucleoprotein</keyword>
<dbReference type="PANTHER" id="PTHR12903">
    <property type="entry name" value="MITOCHONDRIAL RIBOSOMAL PROTEIN L24"/>
    <property type="match status" value="1"/>
</dbReference>
<dbReference type="InterPro" id="IPR005824">
    <property type="entry name" value="KOW"/>
</dbReference>
<evidence type="ECO:0000256" key="1">
    <source>
        <dbReference type="ARBA" id="ARBA00010618"/>
    </source>
</evidence>
<accession>A0A381PT16</accession>
<proteinExistence type="inferred from homology"/>
<gene>
    <name evidence="6" type="ORF">METZ01_LOCUS22648</name>
</gene>
<dbReference type="EMBL" id="UINC01001072">
    <property type="protein sequence ID" value="SUZ69794.1"/>
    <property type="molecule type" value="Genomic_DNA"/>
</dbReference>
<comment type="similarity">
    <text evidence="1">Belongs to the universal ribosomal protein uL24 family.</text>
</comment>
<dbReference type="GO" id="GO:0003735">
    <property type="term" value="F:structural constituent of ribosome"/>
    <property type="evidence" value="ECO:0007669"/>
    <property type="project" value="InterPro"/>
</dbReference>
<evidence type="ECO:0000259" key="5">
    <source>
        <dbReference type="SMART" id="SM00739"/>
    </source>
</evidence>
<dbReference type="InterPro" id="IPR057264">
    <property type="entry name" value="Ribosomal_uL24_C"/>
</dbReference>
<dbReference type="Pfam" id="PF17136">
    <property type="entry name" value="ribosomal_L24"/>
    <property type="match status" value="1"/>
</dbReference>
<dbReference type="InterPro" id="IPR041988">
    <property type="entry name" value="Ribosomal_uL24_KOW"/>
</dbReference>
<evidence type="ECO:0000256" key="4">
    <source>
        <dbReference type="SAM" id="MobiDB-lite"/>
    </source>
</evidence>
<sequence>MKLHVKKGDTVIVLSGNNKGKTAKVLSVSPKKYSAILEGINLVTRHIKPSADNPKGGIEKKEASLHLSNLMLVDPSNGKPTKIYRKRNKDGKMERFSKKSNKIIK</sequence>
<dbReference type="GO" id="GO:1990904">
    <property type="term" value="C:ribonucleoprotein complex"/>
    <property type="evidence" value="ECO:0007669"/>
    <property type="project" value="UniProtKB-KW"/>
</dbReference>
<dbReference type="GO" id="GO:0003723">
    <property type="term" value="F:RNA binding"/>
    <property type="evidence" value="ECO:0007669"/>
    <property type="project" value="InterPro"/>
</dbReference>
<protein>
    <recommendedName>
        <fullName evidence="5">KOW domain-containing protein</fullName>
    </recommendedName>
</protein>
<dbReference type="AlphaFoldDB" id="A0A381PT16"/>
<dbReference type="GO" id="GO:0005840">
    <property type="term" value="C:ribosome"/>
    <property type="evidence" value="ECO:0007669"/>
    <property type="project" value="UniProtKB-KW"/>
</dbReference>
<dbReference type="InterPro" id="IPR005825">
    <property type="entry name" value="Ribosomal_uL24_CS"/>
</dbReference>
<dbReference type="Pfam" id="PF00467">
    <property type="entry name" value="KOW"/>
    <property type="match status" value="1"/>
</dbReference>
<organism evidence="6">
    <name type="scientific">marine metagenome</name>
    <dbReference type="NCBI Taxonomy" id="408172"/>
    <lineage>
        <taxon>unclassified sequences</taxon>
        <taxon>metagenomes</taxon>
        <taxon>ecological metagenomes</taxon>
    </lineage>
</organism>
<dbReference type="SMART" id="SM00739">
    <property type="entry name" value="KOW"/>
    <property type="match status" value="1"/>
</dbReference>
<dbReference type="CDD" id="cd06089">
    <property type="entry name" value="KOW_RPL26"/>
    <property type="match status" value="1"/>
</dbReference>
<dbReference type="Gene3D" id="2.30.30.30">
    <property type="match status" value="1"/>
</dbReference>
<dbReference type="HAMAP" id="MF_01326_B">
    <property type="entry name" value="Ribosomal_uL24_B"/>
    <property type="match status" value="1"/>
</dbReference>
<evidence type="ECO:0000256" key="2">
    <source>
        <dbReference type="ARBA" id="ARBA00022980"/>
    </source>
</evidence>
<name>A0A381PT16_9ZZZZ</name>
<dbReference type="NCBIfam" id="TIGR01079">
    <property type="entry name" value="rplX_bact"/>
    <property type="match status" value="1"/>
</dbReference>
<evidence type="ECO:0000256" key="3">
    <source>
        <dbReference type="ARBA" id="ARBA00023274"/>
    </source>
</evidence>
<reference evidence="6" key="1">
    <citation type="submission" date="2018-05" db="EMBL/GenBank/DDBJ databases">
        <authorList>
            <person name="Lanie J.A."/>
            <person name="Ng W.-L."/>
            <person name="Kazmierczak K.M."/>
            <person name="Andrzejewski T.M."/>
            <person name="Davidsen T.M."/>
            <person name="Wayne K.J."/>
            <person name="Tettelin H."/>
            <person name="Glass J.I."/>
            <person name="Rusch D."/>
            <person name="Podicherti R."/>
            <person name="Tsui H.-C.T."/>
            <person name="Winkler M.E."/>
        </authorList>
    </citation>
    <scope>NUCLEOTIDE SEQUENCE</scope>
</reference>
<evidence type="ECO:0000313" key="6">
    <source>
        <dbReference type="EMBL" id="SUZ69794.1"/>
    </source>
</evidence>
<dbReference type="InterPro" id="IPR003256">
    <property type="entry name" value="Ribosomal_uL24"/>
</dbReference>
<dbReference type="SUPFAM" id="SSF50104">
    <property type="entry name" value="Translation proteins SH3-like domain"/>
    <property type="match status" value="1"/>
</dbReference>
<keyword evidence="2" id="KW-0689">Ribosomal protein</keyword>
<dbReference type="GO" id="GO:0006412">
    <property type="term" value="P:translation"/>
    <property type="evidence" value="ECO:0007669"/>
    <property type="project" value="InterPro"/>
</dbReference>
<dbReference type="PROSITE" id="PS01108">
    <property type="entry name" value="RIBOSOMAL_L24"/>
    <property type="match status" value="1"/>
</dbReference>